<dbReference type="OrthoDB" id="722566at2759"/>
<proteinExistence type="predicted"/>
<evidence type="ECO:0000256" key="2">
    <source>
        <dbReference type="ARBA" id="ARBA00022786"/>
    </source>
</evidence>
<dbReference type="eggNOG" id="ENOG502RRCA">
    <property type="taxonomic scope" value="Eukaryota"/>
</dbReference>
<gene>
    <name evidence="5" type="ORF">THAOC_36166</name>
</gene>
<dbReference type="Pfam" id="PF12014">
    <property type="entry name" value="Cyclin_D1_bind"/>
    <property type="match status" value="1"/>
</dbReference>
<feature type="chain" id="PRO_5030172958" evidence="4">
    <location>
        <begin position="26"/>
        <end position="362"/>
    </location>
</feature>
<comment type="caution">
    <text evidence="5">The sequence shown here is derived from an EMBL/GenBank/DDBJ whole genome shotgun (WGS) entry which is preliminary data.</text>
</comment>
<dbReference type="OMA" id="HQVFFGR"/>
<evidence type="ECO:0000313" key="6">
    <source>
        <dbReference type="Proteomes" id="UP000266841"/>
    </source>
</evidence>
<reference evidence="5 6" key="1">
    <citation type="journal article" date="2012" name="Genome Biol.">
        <title>Genome and low-iron response of an oceanic diatom adapted to chronic iron limitation.</title>
        <authorList>
            <person name="Lommer M."/>
            <person name="Specht M."/>
            <person name="Roy A.S."/>
            <person name="Kraemer L."/>
            <person name="Andreson R."/>
            <person name="Gutowska M.A."/>
            <person name="Wolf J."/>
            <person name="Bergner S.V."/>
            <person name="Schilhabel M.B."/>
            <person name="Klostermeier U.C."/>
            <person name="Beiko R.G."/>
            <person name="Rosenstiel P."/>
            <person name="Hippler M."/>
            <person name="Laroche J."/>
        </authorList>
    </citation>
    <scope>NUCLEOTIDE SEQUENCE [LARGE SCALE GENOMIC DNA]</scope>
    <source>
        <strain evidence="5 6">CCMP1005</strain>
    </source>
</reference>
<accession>K0R0P5</accession>
<dbReference type="PANTHER" id="PTHR10706:SF130">
    <property type="entry name" value="F-BOX ONLY PROTEIN 31"/>
    <property type="match status" value="1"/>
</dbReference>
<feature type="region of interest" description="Disordered" evidence="3">
    <location>
        <begin position="40"/>
        <end position="64"/>
    </location>
</feature>
<dbReference type="EMBL" id="AGNL01048672">
    <property type="protein sequence ID" value="EJK45225.1"/>
    <property type="molecule type" value="Genomic_DNA"/>
</dbReference>
<feature type="signal peptide" evidence="4">
    <location>
        <begin position="1"/>
        <end position="25"/>
    </location>
</feature>
<evidence type="ECO:0000313" key="5">
    <source>
        <dbReference type="EMBL" id="EJK45225.1"/>
    </source>
</evidence>
<dbReference type="InterPro" id="IPR045048">
    <property type="entry name" value="FBXO31/39"/>
</dbReference>
<keyword evidence="6" id="KW-1185">Reference proteome</keyword>
<dbReference type="GO" id="GO:0016567">
    <property type="term" value="P:protein ubiquitination"/>
    <property type="evidence" value="ECO:0007669"/>
    <property type="project" value="UniProtKB-UniPathway"/>
</dbReference>
<evidence type="ECO:0000256" key="1">
    <source>
        <dbReference type="ARBA" id="ARBA00004906"/>
    </source>
</evidence>
<dbReference type="PANTHER" id="PTHR10706">
    <property type="entry name" value="F-BOX FAMILY PROTEIN"/>
    <property type="match status" value="1"/>
</dbReference>
<evidence type="ECO:0000256" key="4">
    <source>
        <dbReference type="SAM" id="SignalP"/>
    </source>
</evidence>
<keyword evidence="2" id="KW-0833">Ubl conjugation pathway</keyword>
<protein>
    <submittedName>
        <fullName evidence="5">Uncharacterized protein</fullName>
    </submittedName>
</protein>
<organism evidence="5 6">
    <name type="scientific">Thalassiosira oceanica</name>
    <name type="common">Marine diatom</name>
    <dbReference type="NCBI Taxonomy" id="159749"/>
    <lineage>
        <taxon>Eukaryota</taxon>
        <taxon>Sar</taxon>
        <taxon>Stramenopiles</taxon>
        <taxon>Ochrophyta</taxon>
        <taxon>Bacillariophyta</taxon>
        <taxon>Coscinodiscophyceae</taxon>
        <taxon>Thalassiosirophycidae</taxon>
        <taxon>Thalassiosirales</taxon>
        <taxon>Thalassiosiraceae</taxon>
        <taxon>Thalassiosira</taxon>
    </lineage>
</organism>
<dbReference type="UniPathway" id="UPA00143"/>
<name>K0R0P5_THAOC</name>
<dbReference type="AlphaFoldDB" id="K0R0P5"/>
<sequence>MRSSHLCCLLAALRAMAVCTSLVHAFQAPMRSIPARNTLHASAASEGDSIDKNPRPTNYEDEFPLPDFEVPELRQLRWEREALAKGKYASGDALYELRRTIAYLRNELIDTRQQQQIVSISNPNNKRMKHRISELEKELLELNGRDAEFVAAVSRELLAKAKSAGDEGLAKKYSAQLDEARSQIPQFNLHGLWVGKYGENGYEMINVTYSDDTLIATKLTGDNNVPKGEISFTVDLAHSTAALDPIELNSKAAKQWGKSFLPRFVGKGQVAAEGFVNPTWLEGQLILVGRFFSFAWLPLGHQVFFGRPSSELTLKMLRESKSNELRSDHVAVMRDAMEEAWEESYWIEREADNFFDEDGSFE</sequence>
<evidence type="ECO:0000256" key="3">
    <source>
        <dbReference type="SAM" id="MobiDB-lite"/>
    </source>
</evidence>
<keyword evidence="4" id="KW-0732">Signal</keyword>
<comment type="pathway">
    <text evidence="1">Protein modification; protein ubiquitination.</text>
</comment>
<dbReference type="Proteomes" id="UP000266841">
    <property type="component" value="Unassembled WGS sequence"/>
</dbReference>